<dbReference type="PANTHER" id="PTHR37313:SF2">
    <property type="entry name" value="UPF0749 PROTEIN YLXX"/>
    <property type="match status" value="1"/>
</dbReference>
<reference evidence="3 4" key="1">
    <citation type="submission" date="2018-08" db="EMBL/GenBank/DDBJ databases">
        <title>Form III RuBisCO-mediated autotrophy in Thermodesulfobium bacteria.</title>
        <authorList>
            <person name="Toshchakov S.V."/>
            <person name="Kublanov I.V."/>
            <person name="Frolov E."/>
            <person name="Bonch-Osmolovskaya E.A."/>
            <person name="Tourova T.P."/>
            <person name="Chernych N.A."/>
            <person name="Lebedinsky A.V."/>
        </authorList>
    </citation>
    <scope>NUCLEOTIDE SEQUENCE [LARGE SCALE GENOMIC DNA]</scope>
    <source>
        <strain evidence="3 4">SR</strain>
    </source>
</reference>
<accession>A0A3D8P4P3</accession>
<sequence>MKKKELVSLGLIALALGFLLAFTYRTANRVERTVPYDRAHELTLELKALAKERADLEAQARDLRAKLAKAKQGYSEAQLALEAEVKEAAALAGAVPLEGPGVRVVVDNPPGTAGGTIFAVRDEDLLKIVNELRAAGAEAISINGQRLVSTSEIRTAGSFINVNLQRITPPYEILAIGDSAALKAALEVKGGIVETLRDWGVRIQVEARQQVKVPALSKPLRFDYARAVETGGKS</sequence>
<dbReference type="Pfam" id="PF05949">
    <property type="entry name" value="DUF881"/>
    <property type="match status" value="1"/>
</dbReference>
<dbReference type="EMBL" id="QSLN01000008">
    <property type="protein sequence ID" value="RDV82909.1"/>
    <property type="molecule type" value="Genomic_DNA"/>
</dbReference>
<evidence type="ECO:0000256" key="1">
    <source>
        <dbReference type="ARBA" id="ARBA00009108"/>
    </source>
</evidence>
<dbReference type="RefSeq" id="WP_115792750.1">
    <property type="nucleotide sequence ID" value="NZ_QSLN01000008.1"/>
</dbReference>
<dbReference type="Gene3D" id="3.30.70.1880">
    <property type="entry name" value="Protein of unknown function DUF881"/>
    <property type="match status" value="1"/>
</dbReference>
<keyword evidence="2" id="KW-0175">Coiled coil</keyword>
<dbReference type="InterPro" id="IPR010273">
    <property type="entry name" value="DUF881"/>
</dbReference>
<feature type="coiled-coil region" evidence="2">
    <location>
        <begin position="39"/>
        <end position="80"/>
    </location>
</feature>
<evidence type="ECO:0000313" key="4">
    <source>
        <dbReference type="Proteomes" id="UP000256329"/>
    </source>
</evidence>
<evidence type="ECO:0000256" key="2">
    <source>
        <dbReference type="SAM" id="Coils"/>
    </source>
</evidence>
<protein>
    <submittedName>
        <fullName evidence="3">DUF881 domain-containing protein</fullName>
    </submittedName>
</protein>
<evidence type="ECO:0000313" key="3">
    <source>
        <dbReference type="EMBL" id="RDV82909.1"/>
    </source>
</evidence>
<keyword evidence="4" id="KW-1185">Reference proteome</keyword>
<name>A0A3D8P4P3_9THEO</name>
<dbReference type="Proteomes" id="UP000256329">
    <property type="component" value="Unassembled WGS sequence"/>
</dbReference>
<dbReference type="AlphaFoldDB" id="A0A3D8P4P3"/>
<comment type="caution">
    <text evidence="3">The sequence shown here is derived from an EMBL/GenBank/DDBJ whole genome shotgun (WGS) entry which is preliminary data.</text>
</comment>
<dbReference type="PANTHER" id="PTHR37313">
    <property type="entry name" value="UPF0749 PROTEIN RV1825"/>
    <property type="match status" value="1"/>
</dbReference>
<dbReference type="OrthoDB" id="9776196at2"/>
<organism evidence="3 4">
    <name type="scientific">Ammonifex thiophilus</name>
    <dbReference type="NCBI Taxonomy" id="444093"/>
    <lineage>
        <taxon>Bacteria</taxon>
        <taxon>Bacillati</taxon>
        <taxon>Bacillota</taxon>
        <taxon>Clostridia</taxon>
        <taxon>Thermoanaerobacterales</taxon>
        <taxon>Thermoanaerobacteraceae</taxon>
        <taxon>Ammonifex</taxon>
    </lineage>
</organism>
<gene>
    <name evidence="3" type="ORF">DXX99_06820</name>
</gene>
<comment type="similarity">
    <text evidence="1">Belongs to the UPF0749 family.</text>
</comment>
<proteinExistence type="inferred from homology"/>